<proteinExistence type="predicted"/>
<name>A0A2H3ITZ2_WOLCO</name>
<reference evidence="1 2" key="1">
    <citation type="journal article" date="2012" name="Science">
        <title>The Paleozoic origin of enzymatic lignin decomposition reconstructed from 31 fungal genomes.</title>
        <authorList>
            <person name="Floudas D."/>
            <person name="Binder M."/>
            <person name="Riley R."/>
            <person name="Barry K."/>
            <person name="Blanchette R.A."/>
            <person name="Henrissat B."/>
            <person name="Martinez A.T."/>
            <person name="Otillar R."/>
            <person name="Spatafora J.W."/>
            <person name="Yadav J.S."/>
            <person name="Aerts A."/>
            <person name="Benoit I."/>
            <person name="Boyd A."/>
            <person name="Carlson A."/>
            <person name="Copeland A."/>
            <person name="Coutinho P.M."/>
            <person name="de Vries R.P."/>
            <person name="Ferreira P."/>
            <person name="Findley K."/>
            <person name="Foster B."/>
            <person name="Gaskell J."/>
            <person name="Glotzer D."/>
            <person name="Gorecki P."/>
            <person name="Heitman J."/>
            <person name="Hesse C."/>
            <person name="Hori C."/>
            <person name="Igarashi K."/>
            <person name="Jurgens J.A."/>
            <person name="Kallen N."/>
            <person name="Kersten P."/>
            <person name="Kohler A."/>
            <person name="Kuees U."/>
            <person name="Kumar T.K.A."/>
            <person name="Kuo A."/>
            <person name="LaButti K."/>
            <person name="Larrondo L.F."/>
            <person name="Lindquist E."/>
            <person name="Ling A."/>
            <person name="Lombard V."/>
            <person name="Lucas S."/>
            <person name="Lundell T."/>
            <person name="Martin R."/>
            <person name="McLaughlin D.J."/>
            <person name="Morgenstern I."/>
            <person name="Morin E."/>
            <person name="Murat C."/>
            <person name="Nagy L.G."/>
            <person name="Nolan M."/>
            <person name="Ohm R.A."/>
            <person name="Patyshakuliyeva A."/>
            <person name="Rokas A."/>
            <person name="Ruiz-Duenas F.J."/>
            <person name="Sabat G."/>
            <person name="Salamov A."/>
            <person name="Samejima M."/>
            <person name="Schmutz J."/>
            <person name="Slot J.C."/>
            <person name="St John F."/>
            <person name="Stenlid J."/>
            <person name="Sun H."/>
            <person name="Sun S."/>
            <person name="Syed K."/>
            <person name="Tsang A."/>
            <person name="Wiebenga A."/>
            <person name="Young D."/>
            <person name="Pisabarro A."/>
            <person name="Eastwood D.C."/>
            <person name="Martin F."/>
            <person name="Cullen D."/>
            <person name="Grigoriev I.V."/>
            <person name="Hibbett D.S."/>
        </authorList>
    </citation>
    <scope>NUCLEOTIDE SEQUENCE [LARGE SCALE GENOMIC DNA]</scope>
    <source>
        <strain evidence="1 2">MD-104</strain>
    </source>
</reference>
<evidence type="ECO:0000313" key="2">
    <source>
        <dbReference type="Proteomes" id="UP000218811"/>
    </source>
</evidence>
<dbReference type="Proteomes" id="UP000218811">
    <property type="component" value="Unassembled WGS sequence"/>
</dbReference>
<dbReference type="OMA" id="YQFTQGF"/>
<evidence type="ECO:0000313" key="1">
    <source>
        <dbReference type="EMBL" id="PCH33181.1"/>
    </source>
</evidence>
<keyword evidence="2" id="KW-1185">Reference proteome</keyword>
<sequence>MTFTRQPPQEARRDGLFAGLSAALAGAILGNKLFRFNRNTTIVCGGVTGVLSGYQFYQGFLASNLARLRAEQAKRQQSESVFGEDLSANKFQ</sequence>
<dbReference type="EMBL" id="KB467831">
    <property type="protein sequence ID" value="PCH33181.1"/>
    <property type="molecule type" value="Genomic_DNA"/>
</dbReference>
<gene>
    <name evidence="1" type="ORF">WOLCODRAFT_147291</name>
</gene>
<dbReference type="AlphaFoldDB" id="A0A2H3ITZ2"/>
<dbReference type="OrthoDB" id="3352450at2759"/>
<organism evidence="1 2">
    <name type="scientific">Wolfiporia cocos (strain MD-104)</name>
    <name type="common">Brown rot fungus</name>
    <dbReference type="NCBI Taxonomy" id="742152"/>
    <lineage>
        <taxon>Eukaryota</taxon>
        <taxon>Fungi</taxon>
        <taxon>Dikarya</taxon>
        <taxon>Basidiomycota</taxon>
        <taxon>Agaricomycotina</taxon>
        <taxon>Agaricomycetes</taxon>
        <taxon>Polyporales</taxon>
        <taxon>Phaeolaceae</taxon>
        <taxon>Wolfiporia</taxon>
    </lineage>
</organism>
<protein>
    <submittedName>
        <fullName evidence="1">Uncharacterized protein</fullName>
    </submittedName>
</protein>
<accession>A0A2H3ITZ2</accession>